<evidence type="ECO:0000256" key="1">
    <source>
        <dbReference type="ARBA" id="ARBA00034923"/>
    </source>
</evidence>
<accession>A0A0B7GUV9</accession>
<dbReference type="RefSeq" id="WP_044634819.1">
    <property type="nucleotide sequence ID" value="NZ_CDNC01000028.1"/>
</dbReference>
<dbReference type="Proteomes" id="UP000042527">
    <property type="component" value="Unassembled WGS sequence"/>
</dbReference>
<gene>
    <name evidence="2" type="ORF">TPHV1_340013</name>
</gene>
<name>A0A0B7GUV9_TREPH</name>
<reference evidence="3" key="1">
    <citation type="submission" date="2015-01" db="EMBL/GenBank/DDBJ databases">
        <authorList>
            <person name="Manzoor Shahid"/>
            <person name="Zubair Saima"/>
        </authorList>
    </citation>
    <scope>NUCLEOTIDE SEQUENCE [LARGE SCALE GENOMIC DNA]</scope>
    <source>
        <strain evidence="3">V1</strain>
    </source>
</reference>
<dbReference type="AlphaFoldDB" id="A0A0B7GUV9"/>
<evidence type="ECO:0000313" key="2">
    <source>
        <dbReference type="EMBL" id="CEM62444.1"/>
    </source>
</evidence>
<dbReference type="GO" id="GO:0005524">
    <property type="term" value="F:ATP binding"/>
    <property type="evidence" value="ECO:0007669"/>
    <property type="project" value="InterPro"/>
</dbReference>
<dbReference type="Gene3D" id="3.40.50.300">
    <property type="entry name" value="P-loop containing nucleotide triphosphate hydrolases"/>
    <property type="match status" value="2"/>
</dbReference>
<proteinExistence type="predicted"/>
<dbReference type="PANTHER" id="PTHR11070">
    <property type="entry name" value="UVRD / RECB / PCRA DNA HELICASE FAMILY MEMBER"/>
    <property type="match status" value="1"/>
</dbReference>
<dbReference type="OrthoDB" id="5107704at2"/>
<dbReference type="PANTHER" id="PTHR11070:SF2">
    <property type="entry name" value="ATP-DEPENDENT DNA HELICASE SRS2"/>
    <property type="match status" value="1"/>
</dbReference>
<dbReference type="GO" id="GO:0003677">
    <property type="term" value="F:DNA binding"/>
    <property type="evidence" value="ECO:0007669"/>
    <property type="project" value="InterPro"/>
</dbReference>
<dbReference type="InterPro" id="IPR000212">
    <property type="entry name" value="DNA_helicase_UvrD/REP"/>
</dbReference>
<dbReference type="GO" id="GO:0000725">
    <property type="term" value="P:recombinational repair"/>
    <property type="evidence" value="ECO:0007669"/>
    <property type="project" value="TreeGrafter"/>
</dbReference>
<dbReference type="SUPFAM" id="SSF52540">
    <property type="entry name" value="P-loop containing nucleoside triphosphate hydrolases"/>
    <property type="match status" value="1"/>
</dbReference>
<evidence type="ECO:0000313" key="3">
    <source>
        <dbReference type="Proteomes" id="UP000042527"/>
    </source>
</evidence>
<organism evidence="2 3">
    <name type="scientific">Treponema phagedenis</name>
    <dbReference type="NCBI Taxonomy" id="162"/>
    <lineage>
        <taxon>Bacteria</taxon>
        <taxon>Pseudomonadati</taxon>
        <taxon>Spirochaetota</taxon>
        <taxon>Spirochaetia</taxon>
        <taxon>Spirochaetales</taxon>
        <taxon>Treponemataceae</taxon>
        <taxon>Treponema</taxon>
    </lineage>
</organism>
<dbReference type="EMBL" id="CDNC01000028">
    <property type="protein sequence ID" value="CEM62444.1"/>
    <property type="molecule type" value="Genomic_DNA"/>
</dbReference>
<dbReference type="Pfam" id="PF13245">
    <property type="entry name" value="AAA_19"/>
    <property type="match status" value="1"/>
</dbReference>
<sequence length="364" mass="41677">MSGKLYIAGAGAGKTTKIVKDAIATKHKKNLITTHTIANAEQIKNKIREQAGVIPENITVKTWFSFLLEDGIRPYQGAKFTKRIAGISFINGQSAGCAGKQQDAYYINKDNKIYSDKISAGVMFLDDDKSNRDNNKSLIFERLSKKYDCVYIDEVQDLVGYDLDIIARMIKYDIEVIMAGDPRQCTYKTHYATKNKRYSNGKIEAFFKNECKNLNITIDDKSLNKTYRNCKPICDFANEIYKDISLMSSEKEKEADHCGVFIIREEYVEQYLEKFRPVQLRCNILVKINSEYVALNLGESKGLEFDRVLIYPTENIWRWIFDSSIALKPGTRADFYVAITRARYSVAIVEKKIKKQCPMTNGHL</sequence>
<dbReference type="InterPro" id="IPR027417">
    <property type="entry name" value="P-loop_NTPase"/>
</dbReference>
<keyword evidence="3" id="KW-1185">Reference proteome</keyword>
<protein>
    <recommendedName>
        <fullName evidence="1">DNA 3'-5' helicase II</fullName>
    </recommendedName>
</protein>
<dbReference type="GO" id="GO:0043138">
    <property type="term" value="F:3'-5' DNA helicase activity"/>
    <property type="evidence" value="ECO:0007669"/>
    <property type="project" value="TreeGrafter"/>
</dbReference>